<evidence type="ECO:0000313" key="2">
    <source>
        <dbReference type="EMBL" id="PXV71378.1"/>
    </source>
</evidence>
<organism evidence="2 3">
    <name type="scientific">Sinimarinibacterium flocculans</name>
    <dbReference type="NCBI Taxonomy" id="985250"/>
    <lineage>
        <taxon>Bacteria</taxon>
        <taxon>Pseudomonadati</taxon>
        <taxon>Pseudomonadota</taxon>
        <taxon>Gammaproteobacteria</taxon>
        <taxon>Nevskiales</taxon>
        <taxon>Nevskiaceae</taxon>
        <taxon>Sinimarinibacterium</taxon>
    </lineage>
</organism>
<keyword evidence="1" id="KW-0732">Signal</keyword>
<evidence type="ECO:0008006" key="4">
    <source>
        <dbReference type="Google" id="ProtNLM"/>
    </source>
</evidence>
<proteinExistence type="predicted"/>
<gene>
    <name evidence="2" type="ORF">C8D93_101424</name>
</gene>
<dbReference type="PROSITE" id="PS51257">
    <property type="entry name" value="PROKAR_LIPOPROTEIN"/>
    <property type="match status" value="1"/>
</dbReference>
<sequence>MTRIILPLTLTTLLIGACARGDTVPPPAPCSTHCTTHTDGYEWAQRGNFTDPQYCEGYPDAFVFGCRNGVEDLRQLRPSSEGI</sequence>
<dbReference type="AlphaFoldDB" id="A0A318EGL7"/>
<evidence type="ECO:0000313" key="3">
    <source>
        <dbReference type="Proteomes" id="UP000248330"/>
    </source>
</evidence>
<dbReference type="OrthoDB" id="7066247at2"/>
<accession>A0A318EGL7</accession>
<reference evidence="2 3" key="1">
    <citation type="submission" date="2018-04" db="EMBL/GenBank/DDBJ databases">
        <title>Genomic Encyclopedia of Type Strains, Phase IV (KMG-IV): sequencing the most valuable type-strain genomes for metagenomic binning, comparative biology and taxonomic classification.</title>
        <authorList>
            <person name="Goeker M."/>
        </authorList>
    </citation>
    <scope>NUCLEOTIDE SEQUENCE [LARGE SCALE GENOMIC DNA]</scope>
    <source>
        <strain evidence="2 3">DSM 104150</strain>
    </source>
</reference>
<dbReference type="RefSeq" id="WP_110263497.1">
    <property type="nucleotide sequence ID" value="NZ_CAKZQT010000007.1"/>
</dbReference>
<dbReference type="EMBL" id="QICN01000001">
    <property type="protein sequence ID" value="PXV71378.1"/>
    <property type="molecule type" value="Genomic_DNA"/>
</dbReference>
<protein>
    <recommendedName>
        <fullName evidence="4">Lipoprotein</fullName>
    </recommendedName>
</protein>
<comment type="caution">
    <text evidence="2">The sequence shown here is derived from an EMBL/GenBank/DDBJ whole genome shotgun (WGS) entry which is preliminary data.</text>
</comment>
<name>A0A318EGL7_9GAMM</name>
<evidence type="ECO:0000256" key="1">
    <source>
        <dbReference type="SAM" id="SignalP"/>
    </source>
</evidence>
<keyword evidence="3" id="KW-1185">Reference proteome</keyword>
<feature type="signal peptide" evidence="1">
    <location>
        <begin position="1"/>
        <end position="19"/>
    </location>
</feature>
<feature type="chain" id="PRO_5016263626" description="Lipoprotein" evidence="1">
    <location>
        <begin position="20"/>
        <end position="83"/>
    </location>
</feature>
<dbReference type="Proteomes" id="UP000248330">
    <property type="component" value="Unassembled WGS sequence"/>
</dbReference>